<accession>A0A7D6CRT7</accession>
<dbReference type="KEGG" id="nay:HYG81_05740"/>
<keyword evidence="3" id="KW-1185">Reference proteome</keyword>
<evidence type="ECO:0000313" key="2">
    <source>
        <dbReference type="EMBL" id="QLK27109.1"/>
    </source>
</evidence>
<dbReference type="AlphaFoldDB" id="A0A7D6CRT7"/>
<dbReference type="RefSeq" id="WP_180842274.1">
    <property type="nucleotide sequence ID" value="NZ_CP059154.1"/>
</dbReference>
<dbReference type="Proteomes" id="UP000510869">
    <property type="component" value="Chromosome"/>
</dbReference>
<name>A0A7D6CRT7_9EURY</name>
<gene>
    <name evidence="2" type="ORF">HYG81_05740</name>
</gene>
<dbReference type="InterPro" id="IPR013087">
    <property type="entry name" value="Znf_C2H2_type"/>
</dbReference>
<protein>
    <recommendedName>
        <fullName evidence="1">C2H2-type domain-containing protein</fullName>
    </recommendedName>
</protein>
<dbReference type="EMBL" id="CP059154">
    <property type="protein sequence ID" value="QLK27109.1"/>
    <property type="molecule type" value="Genomic_DNA"/>
</dbReference>
<proteinExistence type="predicted"/>
<dbReference type="GeneID" id="56142687"/>
<feature type="domain" description="C2H2-type" evidence="1">
    <location>
        <begin position="9"/>
        <end position="30"/>
    </location>
</feature>
<organism evidence="2 3">
    <name type="scientific">Natrinema zhouii</name>
    <dbReference type="NCBI Taxonomy" id="1710539"/>
    <lineage>
        <taxon>Archaea</taxon>
        <taxon>Methanobacteriati</taxon>
        <taxon>Methanobacteriota</taxon>
        <taxon>Stenosarchaea group</taxon>
        <taxon>Halobacteria</taxon>
        <taxon>Halobacteriales</taxon>
        <taxon>Natrialbaceae</taxon>
        <taxon>Natrinema</taxon>
    </lineage>
</organism>
<evidence type="ECO:0000313" key="3">
    <source>
        <dbReference type="Proteomes" id="UP000510869"/>
    </source>
</evidence>
<evidence type="ECO:0000259" key="1">
    <source>
        <dbReference type="PROSITE" id="PS00028"/>
    </source>
</evidence>
<dbReference type="OrthoDB" id="182160at2157"/>
<reference evidence="2 3" key="1">
    <citation type="submission" date="2020-07" db="EMBL/GenBank/DDBJ databases">
        <title>Natrinema (YPL30) sp. nov. and Haloterrigena xxxxxx (YPL8) sp. nov., isolated from a salt mine.</title>
        <authorList>
            <person name="Cui H."/>
        </authorList>
    </citation>
    <scope>NUCLEOTIDE SEQUENCE [LARGE SCALE GENOMIC DNA]</scope>
    <source>
        <strain evidence="2 3">YPL13</strain>
    </source>
</reference>
<dbReference type="PROSITE" id="PS00028">
    <property type="entry name" value="ZINC_FINGER_C2H2_1"/>
    <property type="match status" value="1"/>
</dbReference>
<sequence length="53" mass="6056">MAFKPPIECPICRDVLELDRTLEDHLVGAHTHDEVARYLATLHDQVEMQPVSD</sequence>